<name>A0A930UCG0_9GAMM</name>
<keyword evidence="2" id="KW-1185">Reference proteome</keyword>
<evidence type="ECO:0000313" key="1">
    <source>
        <dbReference type="EMBL" id="MBF2735375.1"/>
    </source>
</evidence>
<protein>
    <submittedName>
        <fullName evidence="1">Uncharacterized protein</fullName>
    </submittedName>
</protein>
<dbReference type="AlphaFoldDB" id="A0A930UCG0"/>
<dbReference type="EMBL" id="JADHEI010000033">
    <property type="protein sequence ID" value="MBF2735375.1"/>
    <property type="molecule type" value="Genomic_DNA"/>
</dbReference>
<accession>A0A930UCG0</accession>
<evidence type="ECO:0000313" key="2">
    <source>
        <dbReference type="Proteomes" id="UP000604381"/>
    </source>
</evidence>
<proteinExistence type="predicted"/>
<reference evidence="1" key="1">
    <citation type="submission" date="2020-10" db="EMBL/GenBank/DDBJ databases">
        <title>An improved Amphimedon queenslandica hologenome assembly reveals how three proteobacterial symbionts can extend the metabolic phenotypic of their marine sponge host.</title>
        <authorList>
            <person name="Degnan B."/>
            <person name="Degnan S."/>
            <person name="Xiang X."/>
        </authorList>
    </citation>
    <scope>NUCLEOTIDE SEQUENCE</scope>
    <source>
        <strain evidence="1">AqS2</strain>
    </source>
</reference>
<gene>
    <name evidence="1" type="ORF">ISN26_04750</name>
</gene>
<comment type="caution">
    <text evidence="1">The sequence shown here is derived from an EMBL/GenBank/DDBJ whole genome shotgun (WGS) entry which is preliminary data.</text>
</comment>
<dbReference type="Proteomes" id="UP000604381">
    <property type="component" value="Unassembled WGS sequence"/>
</dbReference>
<organism evidence="1 2">
    <name type="scientific">Candidatus Amphirhobacter heronislandensis</name>
    <dbReference type="NCBI Taxonomy" id="1732024"/>
    <lineage>
        <taxon>Bacteria</taxon>
        <taxon>Pseudomonadati</taxon>
        <taxon>Pseudomonadota</taxon>
        <taxon>Gammaproteobacteria</taxon>
        <taxon>Candidatus Tethybacterales</taxon>
        <taxon>Candidatus Tethybacteraceae</taxon>
        <taxon>Candidatus Amphirhobacter</taxon>
    </lineage>
</organism>
<sequence length="144" mass="16755">MAKGMDVTEAEIHEFFKIPGAAADLAEMAVVRKLMGWRRAAKASWHDYIDDQGKRWKFRSIAASGLRFNASKRRCARDRFAEAGFQRQLSQLEGFVLADVFTFPRLDVHLVETKTLRRWHAERRLGASTYVSRKKLLRMLKERN</sequence>